<dbReference type="PANTHER" id="PTHR10199">
    <property type="entry name" value="THROMBOSPONDIN"/>
    <property type="match status" value="1"/>
</dbReference>
<dbReference type="OrthoDB" id="1208848at2"/>
<dbReference type="InterPro" id="IPR000421">
    <property type="entry name" value="FA58C"/>
</dbReference>
<dbReference type="SUPFAM" id="SSF49785">
    <property type="entry name" value="Galactose-binding domain-like"/>
    <property type="match status" value="1"/>
</dbReference>
<dbReference type="STRING" id="558151.ACM46_16770"/>
<evidence type="ECO:0000259" key="2">
    <source>
        <dbReference type="PROSITE" id="PS50022"/>
    </source>
</evidence>
<feature type="domain" description="F5/8 type C" evidence="2">
    <location>
        <begin position="380"/>
        <end position="521"/>
    </location>
</feature>
<dbReference type="PANTHER" id="PTHR10199:SF119">
    <property type="entry name" value="RE20510P"/>
    <property type="match status" value="1"/>
</dbReference>
<protein>
    <recommendedName>
        <fullName evidence="2">F5/8 type C domain-containing protein</fullName>
    </recommendedName>
</protein>
<keyword evidence="1" id="KW-0732">Signal</keyword>
<dbReference type="PATRIC" id="fig|558151.6.peg.3548"/>
<dbReference type="GO" id="GO:0005509">
    <property type="term" value="F:calcium ion binding"/>
    <property type="evidence" value="ECO:0007669"/>
    <property type="project" value="InterPro"/>
</dbReference>
<comment type="caution">
    <text evidence="3">The sequence shown here is derived from an EMBL/GenBank/DDBJ whole genome shotgun (WGS) entry which is preliminary data.</text>
</comment>
<dbReference type="InterPro" id="IPR028974">
    <property type="entry name" value="TSP_type-3_rpt"/>
</dbReference>
<evidence type="ECO:0000256" key="1">
    <source>
        <dbReference type="SAM" id="SignalP"/>
    </source>
</evidence>
<evidence type="ECO:0000313" key="4">
    <source>
        <dbReference type="Proteomes" id="UP000036261"/>
    </source>
</evidence>
<dbReference type="EMBL" id="LFND01000005">
    <property type="protein sequence ID" value="KMQ61641.1"/>
    <property type="molecule type" value="Genomic_DNA"/>
</dbReference>
<dbReference type="AlphaFoldDB" id="A0A0J7I785"/>
<accession>A0A0J7I785</accession>
<feature type="chain" id="PRO_5005287963" description="F5/8 type C domain-containing protein" evidence="1">
    <location>
        <begin position="27"/>
        <end position="1082"/>
    </location>
</feature>
<evidence type="ECO:0000313" key="3">
    <source>
        <dbReference type="EMBL" id="KMQ61641.1"/>
    </source>
</evidence>
<reference evidence="3 4" key="1">
    <citation type="journal article" date="2013" name="Int. J. Syst. Evol. Microbiol.">
        <title>Chryseobacterium angstadtii sp. nov., isolated from a newt tank.</title>
        <authorList>
            <person name="Kirk K.E."/>
            <person name="Hoffman J.A."/>
            <person name="Smith K.A."/>
            <person name="Strahan B.L."/>
            <person name="Failor K.C."/>
            <person name="Krebs J.E."/>
            <person name="Gale A.N."/>
            <person name="Do T.D."/>
            <person name="Sontag T.C."/>
            <person name="Batties A.M."/>
            <person name="Mistiszyn K."/>
            <person name="Newman J.D."/>
        </authorList>
    </citation>
    <scope>NUCLEOTIDE SEQUENCE [LARGE SCALE GENOMIC DNA]</scope>
    <source>
        <strain evidence="3 4">KM</strain>
    </source>
</reference>
<proteinExistence type="predicted"/>
<dbReference type="InterPro" id="IPR008979">
    <property type="entry name" value="Galactose-bd-like_sf"/>
</dbReference>
<dbReference type="Gene3D" id="2.60.120.260">
    <property type="entry name" value="Galactose-binding domain-like"/>
    <property type="match status" value="1"/>
</dbReference>
<dbReference type="Proteomes" id="UP000036261">
    <property type="component" value="Unassembled WGS sequence"/>
</dbReference>
<dbReference type="RefSeq" id="WP_048507808.1">
    <property type="nucleotide sequence ID" value="NZ_LFND01000005.1"/>
</dbReference>
<keyword evidence="4" id="KW-1185">Reference proteome</keyword>
<gene>
    <name evidence="3" type="ORF">ACM46_16770</name>
</gene>
<organism evidence="3 4">
    <name type="scientific">Chryseobacterium angstadtii</name>
    <dbReference type="NCBI Taxonomy" id="558151"/>
    <lineage>
        <taxon>Bacteria</taxon>
        <taxon>Pseudomonadati</taxon>
        <taxon>Bacteroidota</taxon>
        <taxon>Flavobacteriia</taxon>
        <taxon>Flavobacteriales</taxon>
        <taxon>Weeksellaceae</taxon>
        <taxon>Chryseobacterium group</taxon>
        <taxon>Chryseobacterium</taxon>
    </lineage>
</organism>
<feature type="signal peptide" evidence="1">
    <location>
        <begin position="1"/>
        <end position="26"/>
    </location>
</feature>
<name>A0A0J7I785_9FLAO</name>
<dbReference type="Gene3D" id="4.10.1080.10">
    <property type="entry name" value="TSP type-3 repeat"/>
    <property type="match status" value="1"/>
</dbReference>
<sequence>MKKKIMTKLFSLLFLSAIYFSCHLYAQTGPTDDWDGDGIINQTDLDDDNDGILDTIEGCNGGVLSGTWTISGTTASYDFGNGVIAKLTVTNATTLRNQAFANTNYWSSTAVMGSNAFAANYSFTGATPRLVISFVDASNNPVFVSKPLIHIDELGGAAGTTPQRETSKRMTLLNGLTWTQLAGKTDFLTTQTTVQDANAGQTSTTTGHYTTAGTLQIDQMVSQITIDFANAYAGNATVDGVLLKLGNICAEPDTDKDGILDVFDLDSDGDGCPDAIEGGGGFTSSQLVNSSISGGNTGAAYNGYAGPVIQNFGNTVDANGIPTIANGGQSVGNSKIMSADDDWDGIGNSCDPVDNRPDTDGDGIKDYLDVDDDNDGITDVLEQACGISSNAFKTSLIVTKPSTINYTFDGTQTLANLVDGVDANDFVIYNPTGTLSNSEWLRIELPTARVLTSWEIGQYSGQTLFSTTSTYKIQGSNNGASWVDLTGTLSYQNNQTGQSSQSNSNIADFSTNKTAYKYYRYFGIAGAVGTGWATEFFFKECASLDTDNDGIPNHLDLDSDGDGCPDLKESGVSPLTDLFTPSTTNNVGGSYGIVNPANSQLNPAAADTNNDGLNDSVDPDLNGITNYTSTYSAYATNSSINVCIDTDNDGIPNFKDIDDDNDGVLDIVECPSLVGNMATGGGFSTTAANIPNWYMGLASATLPIAEPFTPTVTSITNTGAVYNYGIGGGNQVNSPLTGGLFDLNDGMNTATGLQYILQENDPNRPVVNKLSSPLVAGATYNYSFDLGLRTTNGSTNRYIVMLYNADTQRPEKMLESGVLNTLPGTADNPSYKNFTGSFVPALSGNYYLLFYPSISGGAADDFVIDRVAVAGASVSICDTDGDGIPNYLDNDSDNDNCSDASEAGVITYVTANGGTFSPGTLNNPSSTLSPNATVGNNTAADYGANGFYTVIENSDTASATYNGTYTYSNAINAAITACALACFRPAVTAGTILPTLYGITALGRAAENTGSWPGVRKGGWLAIEAKTKGFVPNRLTTAQINAIPAANLAEGMMVYNITSDCLYINTDGTAAGWKCFNTQTCP</sequence>
<dbReference type="PROSITE" id="PS50022">
    <property type="entry name" value="FA58C_3"/>
    <property type="match status" value="1"/>
</dbReference>